<dbReference type="GO" id="GO:0003677">
    <property type="term" value="F:DNA binding"/>
    <property type="evidence" value="ECO:0007669"/>
    <property type="project" value="UniProtKB-KW"/>
</dbReference>
<dbReference type="GO" id="GO:0005829">
    <property type="term" value="C:cytosol"/>
    <property type="evidence" value="ECO:0007669"/>
    <property type="project" value="TreeGrafter"/>
</dbReference>
<evidence type="ECO:0000259" key="5">
    <source>
        <dbReference type="PROSITE" id="PS50931"/>
    </source>
</evidence>
<dbReference type="SUPFAM" id="SSF53850">
    <property type="entry name" value="Periplasmic binding protein-like II"/>
    <property type="match status" value="1"/>
</dbReference>
<feature type="domain" description="HTH lysR-type" evidence="5">
    <location>
        <begin position="1"/>
        <end position="58"/>
    </location>
</feature>
<keyword evidence="3" id="KW-0238">DNA-binding</keyword>
<dbReference type="InterPro" id="IPR050950">
    <property type="entry name" value="HTH-type_LysR_regulators"/>
</dbReference>
<keyword evidence="7" id="KW-1185">Reference proteome</keyword>
<comment type="caution">
    <text evidence="6">The sequence shown here is derived from an EMBL/GenBank/DDBJ whole genome shotgun (WGS) entry which is preliminary data.</text>
</comment>
<keyword evidence="2" id="KW-0805">Transcription regulation</keyword>
<dbReference type="PROSITE" id="PS50931">
    <property type="entry name" value="HTH_LYSR"/>
    <property type="match status" value="1"/>
</dbReference>
<dbReference type="FunFam" id="1.10.10.10:FF:000001">
    <property type="entry name" value="LysR family transcriptional regulator"/>
    <property type="match status" value="1"/>
</dbReference>
<dbReference type="InterPro" id="IPR005119">
    <property type="entry name" value="LysR_subst-bd"/>
</dbReference>
<evidence type="ECO:0000313" key="7">
    <source>
        <dbReference type="Proteomes" id="UP000674938"/>
    </source>
</evidence>
<dbReference type="Pfam" id="PF03466">
    <property type="entry name" value="LysR_substrate"/>
    <property type="match status" value="1"/>
</dbReference>
<accession>A0A940PD44</accession>
<sequence>MNLRQLEYFKTLADLQHMTQTAELLNTTQPNLSHSMSELEKELEAKLFEKVGRNIRLTRYGKFFYKYVDNALKELANGEQALKELISPETGTVDLGFIYTAGSYLAPSLIKHFRALPNNQNIRFNLSQGNSFEMIDLLLSNEIDLAITSKIKNSEQLDYTILAEQEIVLVTPLDHPLASKDQLWLKETKNCDFVHFNQDSGLRPHVDQLLDEVHVVPNITVEVEEDHTMLGFVSQGFGVALMPRIQTINSYEVKVIKLKDDLIPRYIYLASLKGQELTAATLKFKHFILANTFSS</sequence>
<dbReference type="AlphaFoldDB" id="A0A940PD44"/>
<dbReference type="Pfam" id="PF00126">
    <property type="entry name" value="HTH_1"/>
    <property type="match status" value="1"/>
</dbReference>
<reference evidence="6" key="1">
    <citation type="submission" date="2020-12" db="EMBL/GenBank/DDBJ databases">
        <title>Vagococcus allomyrinae sp. nov. and Enterococcus lavae sp. nov., isolated from the larvae of Allomyrina dichotoma.</title>
        <authorList>
            <person name="Lee S.D."/>
        </authorList>
    </citation>
    <scope>NUCLEOTIDE SEQUENCE</scope>
    <source>
        <strain evidence="6">BWB3-3</strain>
    </source>
</reference>
<dbReference type="InterPro" id="IPR036390">
    <property type="entry name" value="WH_DNA-bd_sf"/>
</dbReference>
<dbReference type="PANTHER" id="PTHR30419">
    <property type="entry name" value="HTH-TYPE TRANSCRIPTIONAL REGULATOR YBHD"/>
    <property type="match status" value="1"/>
</dbReference>
<protein>
    <submittedName>
        <fullName evidence="6">LysR family transcriptional regulator</fullName>
    </submittedName>
</protein>
<dbReference type="PRINTS" id="PR00039">
    <property type="entry name" value="HTHLYSR"/>
</dbReference>
<name>A0A940PD44_9ENTE</name>
<dbReference type="Gene3D" id="3.40.190.290">
    <property type="match status" value="1"/>
</dbReference>
<dbReference type="InterPro" id="IPR036388">
    <property type="entry name" value="WH-like_DNA-bd_sf"/>
</dbReference>
<evidence type="ECO:0000256" key="1">
    <source>
        <dbReference type="ARBA" id="ARBA00009437"/>
    </source>
</evidence>
<dbReference type="GO" id="GO:0003700">
    <property type="term" value="F:DNA-binding transcription factor activity"/>
    <property type="evidence" value="ECO:0007669"/>
    <property type="project" value="InterPro"/>
</dbReference>
<organism evidence="6 7">
    <name type="scientific">Vagococcus allomyrinae</name>
    <dbReference type="NCBI Taxonomy" id="2794353"/>
    <lineage>
        <taxon>Bacteria</taxon>
        <taxon>Bacillati</taxon>
        <taxon>Bacillota</taxon>
        <taxon>Bacilli</taxon>
        <taxon>Lactobacillales</taxon>
        <taxon>Enterococcaceae</taxon>
        <taxon>Vagococcus</taxon>
    </lineage>
</organism>
<comment type="similarity">
    <text evidence="1">Belongs to the LysR transcriptional regulatory family.</text>
</comment>
<evidence type="ECO:0000313" key="6">
    <source>
        <dbReference type="EMBL" id="MBP1041748.1"/>
    </source>
</evidence>
<dbReference type="Gene3D" id="1.10.10.10">
    <property type="entry name" value="Winged helix-like DNA-binding domain superfamily/Winged helix DNA-binding domain"/>
    <property type="match status" value="1"/>
</dbReference>
<dbReference type="RefSeq" id="WP_209528177.1">
    <property type="nucleotide sequence ID" value="NZ_JAEEGA010000007.1"/>
</dbReference>
<dbReference type="Proteomes" id="UP000674938">
    <property type="component" value="Unassembled WGS sequence"/>
</dbReference>
<dbReference type="PANTHER" id="PTHR30419:SF28">
    <property type="entry name" value="HTH-TYPE TRANSCRIPTIONAL REGULATOR BSDA"/>
    <property type="match status" value="1"/>
</dbReference>
<gene>
    <name evidence="6" type="ORF">I6N95_12085</name>
</gene>
<dbReference type="SUPFAM" id="SSF46785">
    <property type="entry name" value="Winged helix' DNA-binding domain"/>
    <property type="match status" value="1"/>
</dbReference>
<evidence type="ECO:0000256" key="3">
    <source>
        <dbReference type="ARBA" id="ARBA00023125"/>
    </source>
</evidence>
<keyword evidence="4" id="KW-0804">Transcription</keyword>
<evidence type="ECO:0000256" key="2">
    <source>
        <dbReference type="ARBA" id="ARBA00023015"/>
    </source>
</evidence>
<dbReference type="EMBL" id="JAEEGA010000007">
    <property type="protein sequence ID" value="MBP1041748.1"/>
    <property type="molecule type" value="Genomic_DNA"/>
</dbReference>
<dbReference type="InterPro" id="IPR000847">
    <property type="entry name" value="LysR_HTH_N"/>
</dbReference>
<proteinExistence type="inferred from homology"/>
<evidence type="ECO:0000256" key="4">
    <source>
        <dbReference type="ARBA" id="ARBA00023163"/>
    </source>
</evidence>